<evidence type="ECO:0000313" key="1">
    <source>
        <dbReference type="EMBL" id="GAB1309889.1"/>
    </source>
</evidence>
<name>A0ABQ0FWK1_9PEZI</name>
<keyword evidence="2" id="KW-1185">Reference proteome</keyword>
<dbReference type="Proteomes" id="UP001628179">
    <property type="component" value="Unassembled WGS sequence"/>
</dbReference>
<proteinExistence type="predicted"/>
<evidence type="ECO:0000313" key="2">
    <source>
        <dbReference type="Proteomes" id="UP001628179"/>
    </source>
</evidence>
<gene>
    <name evidence="1" type="ORF">MFIFM68171_00099</name>
</gene>
<accession>A0ABQ0FWK1</accession>
<protein>
    <submittedName>
        <fullName evidence="1">Aminoglycoside phosphotransferase domain-containing protein</fullName>
    </submittedName>
</protein>
<sequence length="314" mass="35565">MPATIRLDRRGPITYSSALRKNADVITQATHLAAAEELCRVLWDSRETIESLVRRHLRLGDSDSCTVAPCDRWIRGGFNICVPVETRSRGAYNVRISLAHAAKARRSQDWCPDVRIPHLYGFGFSDHRHFTHERQMPFYFRFWSAIRRYLRGLLGYQTLSYYVAHSTSLHLPAAYMLFEYVGLDTGRMLSDTWKEHQGDETKRRTLFRGLARIILSLARVPQPRIGSFRFNADSTVTLTNRPLPCCVAILENGGAPRTIPSDETYSCPEPFITDMLALHDGNFLAQRNAIFGAADCRGQMAANNILVDDDIVGT</sequence>
<dbReference type="GeneID" id="98170844"/>
<reference evidence="1 2" key="1">
    <citation type="submission" date="2024-09" db="EMBL/GenBank/DDBJ databases">
        <title>Itraconazole resistance in Madurella fahalii resulting from another homologue of gene encoding cytochrome P450 14-alpha sterol demethylase (CYP51).</title>
        <authorList>
            <person name="Yoshioka I."/>
            <person name="Fahal A.H."/>
            <person name="Kaneko S."/>
            <person name="Yaguchi T."/>
        </authorList>
    </citation>
    <scope>NUCLEOTIDE SEQUENCE [LARGE SCALE GENOMIC DNA]</scope>
    <source>
        <strain evidence="1 2">IFM 68171</strain>
    </source>
</reference>
<dbReference type="RefSeq" id="XP_070911622.1">
    <property type="nucleotide sequence ID" value="XM_071055521.1"/>
</dbReference>
<comment type="caution">
    <text evidence="1">The sequence shown here is derived from an EMBL/GenBank/DDBJ whole genome shotgun (WGS) entry which is preliminary data.</text>
</comment>
<organism evidence="1 2">
    <name type="scientific">Madurella fahalii</name>
    <dbReference type="NCBI Taxonomy" id="1157608"/>
    <lineage>
        <taxon>Eukaryota</taxon>
        <taxon>Fungi</taxon>
        <taxon>Dikarya</taxon>
        <taxon>Ascomycota</taxon>
        <taxon>Pezizomycotina</taxon>
        <taxon>Sordariomycetes</taxon>
        <taxon>Sordariomycetidae</taxon>
        <taxon>Sordariales</taxon>
        <taxon>Sordariales incertae sedis</taxon>
        <taxon>Madurella</taxon>
    </lineage>
</organism>
<dbReference type="EMBL" id="BAAFSV010000001">
    <property type="protein sequence ID" value="GAB1309889.1"/>
    <property type="molecule type" value="Genomic_DNA"/>
</dbReference>